<name>A0A9P8UFU4_9PEZI</name>
<gene>
    <name evidence="10" type="ORF">BKA67DRAFT_679719</name>
</gene>
<evidence type="ECO:0000256" key="3">
    <source>
        <dbReference type="ARBA" id="ARBA00022622"/>
    </source>
</evidence>
<evidence type="ECO:0000256" key="7">
    <source>
        <dbReference type="ARBA" id="ARBA00023288"/>
    </source>
</evidence>
<feature type="domain" description="Copper acquisition factor BIM1-like" evidence="9">
    <location>
        <begin position="17"/>
        <end position="186"/>
    </location>
</feature>
<keyword evidence="5" id="KW-0472">Membrane</keyword>
<dbReference type="RefSeq" id="XP_045955750.1">
    <property type="nucleotide sequence ID" value="XM_046108882.1"/>
</dbReference>
<evidence type="ECO:0000256" key="2">
    <source>
        <dbReference type="ARBA" id="ARBA00022475"/>
    </source>
</evidence>
<accession>A0A9P8UFU4</accession>
<dbReference type="InterPro" id="IPR046936">
    <property type="entry name" value="BIM1-like"/>
</dbReference>
<proteinExistence type="predicted"/>
<feature type="chain" id="PRO_5040499162" description="Copper acquisition factor BIM1-like domain-containing protein" evidence="8">
    <location>
        <begin position="18"/>
        <end position="246"/>
    </location>
</feature>
<evidence type="ECO:0000256" key="6">
    <source>
        <dbReference type="ARBA" id="ARBA00023180"/>
    </source>
</evidence>
<feature type="signal peptide" evidence="8">
    <location>
        <begin position="1"/>
        <end position="17"/>
    </location>
</feature>
<evidence type="ECO:0000256" key="4">
    <source>
        <dbReference type="ARBA" id="ARBA00022729"/>
    </source>
</evidence>
<dbReference type="Proteomes" id="UP000758603">
    <property type="component" value="Unassembled WGS sequence"/>
</dbReference>
<comment type="subcellular location">
    <subcellularLocation>
        <location evidence="1">Cell membrane</location>
        <topology evidence="1">Lipid-anchor</topology>
        <topology evidence="1">GPI-anchor</topology>
    </subcellularLocation>
</comment>
<dbReference type="EMBL" id="JAGPXC010000006">
    <property type="protein sequence ID" value="KAH6651472.1"/>
    <property type="molecule type" value="Genomic_DNA"/>
</dbReference>
<keyword evidence="6" id="KW-0325">Glycoprotein</keyword>
<dbReference type="GO" id="GO:0005886">
    <property type="term" value="C:plasma membrane"/>
    <property type="evidence" value="ECO:0007669"/>
    <property type="project" value="UniProtKB-SubCell"/>
</dbReference>
<dbReference type="GeneID" id="70137773"/>
<dbReference type="CDD" id="cd21176">
    <property type="entry name" value="LPMO_auxiliary-like"/>
    <property type="match status" value="1"/>
</dbReference>
<keyword evidence="11" id="KW-1185">Reference proteome</keyword>
<dbReference type="OrthoDB" id="5333578at2759"/>
<dbReference type="AlphaFoldDB" id="A0A9P8UFU4"/>
<organism evidence="10 11">
    <name type="scientific">Truncatella angustata</name>
    <dbReference type="NCBI Taxonomy" id="152316"/>
    <lineage>
        <taxon>Eukaryota</taxon>
        <taxon>Fungi</taxon>
        <taxon>Dikarya</taxon>
        <taxon>Ascomycota</taxon>
        <taxon>Pezizomycotina</taxon>
        <taxon>Sordariomycetes</taxon>
        <taxon>Xylariomycetidae</taxon>
        <taxon>Amphisphaeriales</taxon>
        <taxon>Sporocadaceae</taxon>
        <taxon>Truncatella</taxon>
    </lineage>
</organism>
<keyword evidence="3" id="KW-0336">GPI-anchor</keyword>
<keyword evidence="4 8" id="KW-0732">Signal</keyword>
<evidence type="ECO:0000259" key="9">
    <source>
        <dbReference type="Pfam" id="PF20238"/>
    </source>
</evidence>
<evidence type="ECO:0000256" key="8">
    <source>
        <dbReference type="SAM" id="SignalP"/>
    </source>
</evidence>
<keyword evidence="2" id="KW-1003">Cell membrane</keyword>
<dbReference type="PANTHER" id="PTHR34992:SF2">
    <property type="entry name" value="COPPER ACQUISITION FACTOR BIM1-LIKE DOMAIN-CONTAINING PROTEIN"/>
    <property type="match status" value="1"/>
</dbReference>
<dbReference type="PANTHER" id="PTHR34992">
    <property type="entry name" value="HYPHAL ANASTAMOSIS-7 PROTEIN"/>
    <property type="match status" value="1"/>
</dbReference>
<evidence type="ECO:0000256" key="1">
    <source>
        <dbReference type="ARBA" id="ARBA00004609"/>
    </source>
</evidence>
<protein>
    <recommendedName>
        <fullName evidence="9">Copper acquisition factor BIM1-like domain-containing protein</fullName>
    </recommendedName>
</protein>
<reference evidence="10" key="1">
    <citation type="journal article" date="2021" name="Nat. Commun.">
        <title>Genetic determinants of endophytism in the Arabidopsis root mycobiome.</title>
        <authorList>
            <person name="Mesny F."/>
            <person name="Miyauchi S."/>
            <person name="Thiergart T."/>
            <person name="Pickel B."/>
            <person name="Atanasova L."/>
            <person name="Karlsson M."/>
            <person name="Huettel B."/>
            <person name="Barry K.W."/>
            <person name="Haridas S."/>
            <person name="Chen C."/>
            <person name="Bauer D."/>
            <person name="Andreopoulos W."/>
            <person name="Pangilinan J."/>
            <person name="LaButti K."/>
            <person name="Riley R."/>
            <person name="Lipzen A."/>
            <person name="Clum A."/>
            <person name="Drula E."/>
            <person name="Henrissat B."/>
            <person name="Kohler A."/>
            <person name="Grigoriev I.V."/>
            <person name="Martin F.M."/>
            <person name="Hacquard S."/>
        </authorList>
    </citation>
    <scope>NUCLEOTIDE SEQUENCE</scope>
    <source>
        <strain evidence="10">MPI-SDFR-AT-0073</strain>
    </source>
</reference>
<dbReference type="Pfam" id="PF20238">
    <property type="entry name" value="BIM1-like_dom"/>
    <property type="match status" value="1"/>
</dbReference>
<comment type="caution">
    <text evidence="10">The sequence shown here is derived from an EMBL/GenBank/DDBJ whole genome shotgun (WGS) entry which is preliminary data.</text>
</comment>
<dbReference type="GO" id="GO:0098552">
    <property type="term" value="C:side of membrane"/>
    <property type="evidence" value="ECO:0007669"/>
    <property type="project" value="UniProtKB-KW"/>
</dbReference>
<evidence type="ECO:0000313" key="11">
    <source>
        <dbReference type="Proteomes" id="UP000758603"/>
    </source>
</evidence>
<evidence type="ECO:0000256" key="5">
    <source>
        <dbReference type="ARBA" id="ARBA00023136"/>
    </source>
</evidence>
<sequence>MHASLVLLLAAAHLATAHFGIEFPEWRADTLTDEDGPYSQYDYPCGNVPAGVGNRTDWPLNGGGVVSLDLHHAWTYVFINVGLGDNVTNFNISLTPDFYNVTGNGTFCLPDLTLPEGIVEGTNASIQVVTSGKSGSALYNVSFLPTFLVFQPAVYRPPCIASELCADIRLVANAVGPADGVCVNTTKSAVVVSQFSTTSSNTTNTTSSSGSSTSSGTSAAAGISANLAAVTGFTGMAVLLAVCMGV</sequence>
<dbReference type="InterPro" id="IPR046530">
    <property type="entry name" value="BIM1-like_dom"/>
</dbReference>
<keyword evidence="7" id="KW-0449">Lipoprotein</keyword>
<evidence type="ECO:0000313" key="10">
    <source>
        <dbReference type="EMBL" id="KAH6651472.1"/>
    </source>
</evidence>